<gene>
    <name evidence="2" type="ORF">ACFOUR_17220</name>
</gene>
<organism evidence="2 3">
    <name type="scientific">Halovivax cerinus</name>
    <dbReference type="NCBI Taxonomy" id="1487865"/>
    <lineage>
        <taxon>Archaea</taxon>
        <taxon>Methanobacteriati</taxon>
        <taxon>Methanobacteriota</taxon>
        <taxon>Stenosarchaea group</taxon>
        <taxon>Halobacteria</taxon>
        <taxon>Halobacteriales</taxon>
        <taxon>Natrialbaceae</taxon>
        <taxon>Halovivax</taxon>
    </lineage>
</organism>
<feature type="transmembrane region" description="Helical" evidence="1">
    <location>
        <begin position="81"/>
        <end position="105"/>
    </location>
</feature>
<reference evidence="2 3" key="1">
    <citation type="journal article" date="2019" name="Int. J. Syst. Evol. Microbiol.">
        <title>The Global Catalogue of Microorganisms (GCM) 10K type strain sequencing project: providing services to taxonomists for standard genome sequencing and annotation.</title>
        <authorList>
            <consortium name="The Broad Institute Genomics Platform"/>
            <consortium name="The Broad Institute Genome Sequencing Center for Infectious Disease"/>
            <person name="Wu L."/>
            <person name="Ma J."/>
        </authorList>
    </citation>
    <scope>NUCLEOTIDE SEQUENCE [LARGE SCALE GENOMIC DNA]</scope>
    <source>
        <strain evidence="2 3">IBRC-M 10256</strain>
    </source>
</reference>
<feature type="transmembrane region" description="Helical" evidence="1">
    <location>
        <begin position="392"/>
        <end position="410"/>
    </location>
</feature>
<keyword evidence="3" id="KW-1185">Reference proteome</keyword>
<keyword evidence="1" id="KW-1133">Transmembrane helix</keyword>
<evidence type="ECO:0000256" key="1">
    <source>
        <dbReference type="SAM" id="Phobius"/>
    </source>
</evidence>
<accession>A0ABD5NU54</accession>
<feature type="transmembrane region" description="Helical" evidence="1">
    <location>
        <begin position="111"/>
        <end position="129"/>
    </location>
</feature>
<comment type="caution">
    <text evidence="2">The sequence shown here is derived from an EMBL/GenBank/DDBJ whole genome shotgun (WGS) entry which is preliminary data.</text>
</comment>
<keyword evidence="1" id="KW-0472">Membrane</keyword>
<dbReference type="EMBL" id="JBHSAQ010000016">
    <property type="protein sequence ID" value="MFC3960104.1"/>
    <property type="molecule type" value="Genomic_DNA"/>
</dbReference>
<keyword evidence="1" id="KW-0812">Transmembrane</keyword>
<protein>
    <submittedName>
        <fullName evidence="2">Uncharacterized protein</fullName>
    </submittedName>
</protein>
<sequence length="476" mass="51714">MQPPRRRIEERLVPDEDLRVVTDGRLIDDSVRGSVAIGLTDRRVLCLSPTGDLVDVEYASIGTIRRFTRSRLAVEGIDRRLLVGGFGGLSAVFVAVALSVAMAQWRTDGTWIPAALVCLTTVGTIGALFGRRIVPTRLTTGATMWVRTRLTGLARAGRWVASTWWRLHTAVGALSRRAFWGSRRLSAGMSRWFDDLSRRLYWVSRSLLATLAWRITSGVQVLGRWAGASVDACYRLYATRTDRPLAPIARGVRAAATTRPVRLAERFGRLVGRTVVAANWRAARRCSRTMNTRSGVGTAVDPRRLRPGRRVQQASRSIRGVLSDATRVPGALVGGPQYATRTVSSLRTRFTPPVRVASRALTRRTRSRSRWIAGATAVGSFASLAAVGPAPIVLVTLVAAVGCLVVLSAARRVASDCAGVQLERRRETEVSIHTVDGDTVRLVLDPDTDLDVELSRSVASAPGTVPADRRPGSVAE</sequence>
<proteinExistence type="predicted"/>
<feature type="transmembrane region" description="Helical" evidence="1">
    <location>
        <begin position="369"/>
        <end position="386"/>
    </location>
</feature>
<dbReference type="RefSeq" id="WP_256532386.1">
    <property type="nucleotide sequence ID" value="NZ_CP101824.1"/>
</dbReference>
<evidence type="ECO:0000313" key="2">
    <source>
        <dbReference type="EMBL" id="MFC3960104.1"/>
    </source>
</evidence>
<dbReference type="GeneID" id="73901466"/>
<evidence type="ECO:0000313" key="3">
    <source>
        <dbReference type="Proteomes" id="UP001595846"/>
    </source>
</evidence>
<name>A0ABD5NU54_9EURY</name>
<dbReference type="Proteomes" id="UP001595846">
    <property type="component" value="Unassembled WGS sequence"/>
</dbReference>
<dbReference type="AlphaFoldDB" id="A0ABD5NU54"/>